<reference evidence="2" key="1">
    <citation type="journal article" date="2018" name="Genome Biol.">
        <title>SKESA: strategic k-mer extension for scrupulous assemblies.</title>
        <authorList>
            <person name="Souvorov A."/>
            <person name="Agarwala R."/>
            <person name="Lipman D.J."/>
        </authorList>
    </citation>
    <scope>NUCLEOTIDE SEQUENCE</scope>
    <source>
        <strain evidence="2">MA.CK_94/00001630</strain>
    </source>
</reference>
<name>A0A760BIB9_SALER</name>
<comment type="caution">
    <text evidence="2">The sequence shown here is derived from an EMBL/GenBank/DDBJ whole genome shotgun (WGS) entry which is preliminary data.</text>
</comment>
<feature type="transmembrane region" description="Helical" evidence="1">
    <location>
        <begin position="6"/>
        <end position="25"/>
    </location>
</feature>
<keyword evidence="1" id="KW-0812">Transmembrane</keyword>
<evidence type="ECO:0000256" key="1">
    <source>
        <dbReference type="SAM" id="Phobius"/>
    </source>
</evidence>
<sequence length="72" mass="8511">MDHSLILKVSGLLVILLFIFDELLLTKKRRPGVDPVISAADARERYEWRYTLWFFRIIRFTGAILLILMMSQ</sequence>
<proteinExistence type="predicted"/>
<reference evidence="2" key="2">
    <citation type="submission" date="2020-02" db="EMBL/GenBank/DDBJ databases">
        <authorList>
            <consortium name="NCBI Pathogen Detection Project"/>
        </authorList>
    </citation>
    <scope>NUCLEOTIDE SEQUENCE</scope>
    <source>
        <strain evidence="2">MA.CK_94/00001630</strain>
    </source>
</reference>
<evidence type="ECO:0000313" key="2">
    <source>
        <dbReference type="EMBL" id="HAG2285015.1"/>
    </source>
</evidence>
<protein>
    <submittedName>
        <fullName evidence="2">Uncharacterized protein</fullName>
    </submittedName>
</protein>
<feature type="transmembrane region" description="Helical" evidence="1">
    <location>
        <begin position="53"/>
        <end position="71"/>
    </location>
</feature>
<keyword evidence="1" id="KW-1133">Transmembrane helix</keyword>
<gene>
    <name evidence="2" type="ORF">G8W61_005437</name>
</gene>
<organism evidence="2">
    <name type="scientific">Salmonella enterica</name>
    <name type="common">Salmonella choleraesuis</name>
    <dbReference type="NCBI Taxonomy" id="28901"/>
    <lineage>
        <taxon>Bacteria</taxon>
        <taxon>Pseudomonadati</taxon>
        <taxon>Pseudomonadota</taxon>
        <taxon>Gammaproteobacteria</taxon>
        <taxon>Enterobacterales</taxon>
        <taxon>Enterobacteriaceae</taxon>
        <taxon>Salmonella</taxon>
    </lineage>
</organism>
<dbReference type="AlphaFoldDB" id="A0A760BIB9"/>
<accession>A0A760BIB9</accession>
<dbReference type="EMBL" id="DAAXRP010000048">
    <property type="protein sequence ID" value="HAG2285015.1"/>
    <property type="molecule type" value="Genomic_DNA"/>
</dbReference>
<keyword evidence="1" id="KW-0472">Membrane</keyword>